<keyword evidence="7 9" id="KW-0472">Membrane</keyword>
<dbReference type="RefSeq" id="WP_136394348.1">
    <property type="nucleotide sequence ID" value="NZ_SSND01000002.1"/>
</dbReference>
<organism evidence="11 12">
    <name type="scientific">Aliigemmobacter aestuarii</name>
    <dbReference type="NCBI Taxonomy" id="1445661"/>
    <lineage>
        <taxon>Bacteria</taxon>
        <taxon>Pseudomonadati</taxon>
        <taxon>Pseudomonadota</taxon>
        <taxon>Alphaproteobacteria</taxon>
        <taxon>Rhodobacterales</taxon>
        <taxon>Paracoccaceae</taxon>
        <taxon>Aliigemmobacter</taxon>
    </lineage>
</organism>
<comment type="subcellular location">
    <subcellularLocation>
        <location evidence="1 9">Cell inner membrane</location>
        <topology evidence="1 9">Multi-pass membrane protein</topology>
    </subcellularLocation>
</comment>
<comment type="caution">
    <text evidence="9">Lacks conserved residue(s) required for the propagation of feature annotation.</text>
</comment>
<dbReference type="OrthoDB" id="4964541at2"/>
<evidence type="ECO:0000256" key="5">
    <source>
        <dbReference type="ARBA" id="ARBA00022692"/>
    </source>
</evidence>
<evidence type="ECO:0000259" key="10">
    <source>
        <dbReference type="Pfam" id="PF04290"/>
    </source>
</evidence>
<comment type="caution">
    <text evidence="11">The sequence shown here is derived from an EMBL/GenBank/DDBJ whole genome shotgun (WGS) entry which is preliminary data.</text>
</comment>
<evidence type="ECO:0000256" key="1">
    <source>
        <dbReference type="ARBA" id="ARBA00004429"/>
    </source>
</evidence>
<evidence type="ECO:0000256" key="3">
    <source>
        <dbReference type="ARBA" id="ARBA00022475"/>
    </source>
</evidence>
<dbReference type="GO" id="GO:0022857">
    <property type="term" value="F:transmembrane transporter activity"/>
    <property type="evidence" value="ECO:0007669"/>
    <property type="project" value="UniProtKB-UniRule"/>
</dbReference>
<feature type="transmembrane region" description="Helical" evidence="9">
    <location>
        <begin position="149"/>
        <end position="171"/>
    </location>
</feature>
<dbReference type="Pfam" id="PF04290">
    <property type="entry name" value="DctQ"/>
    <property type="match status" value="1"/>
</dbReference>
<feature type="transmembrane region" description="Helical" evidence="9">
    <location>
        <begin position="58"/>
        <end position="74"/>
    </location>
</feature>
<evidence type="ECO:0000256" key="8">
    <source>
        <dbReference type="ARBA" id="ARBA00038436"/>
    </source>
</evidence>
<sequence length="196" mass="20617">MTPLVAMARGLGAVNAALLALGRATGATALALMVAIILAQVFFRYVLGSALAWPEEAARFLMLWIVGLMAPTAFRRGGFVAIEVLTRLLPRRAGAVLNLLLLGLSLLILVAALRIGWSEVTGLGGRFSTDSLNVPASLDFSQWVKVPKAWMMASLVVGAVLLISVAVELVLRNLAELLGAGDRLPPIPHSVSLGAE</sequence>
<dbReference type="InterPro" id="IPR055348">
    <property type="entry name" value="DctQ"/>
</dbReference>
<keyword evidence="5 9" id="KW-0812">Transmembrane</keyword>
<comment type="subunit">
    <text evidence="9">The complex comprises the extracytoplasmic solute receptor protein and the two transmembrane proteins.</text>
</comment>
<evidence type="ECO:0000313" key="11">
    <source>
        <dbReference type="EMBL" id="THD83453.1"/>
    </source>
</evidence>
<dbReference type="AlphaFoldDB" id="A0A4S3MNH0"/>
<keyword evidence="2 9" id="KW-0813">Transport</keyword>
<protein>
    <recommendedName>
        <fullName evidence="9">TRAP transporter small permease protein</fullName>
    </recommendedName>
</protein>
<evidence type="ECO:0000256" key="6">
    <source>
        <dbReference type="ARBA" id="ARBA00022989"/>
    </source>
</evidence>
<keyword evidence="3" id="KW-1003">Cell membrane</keyword>
<dbReference type="GO" id="GO:0005886">
    <property type="term" value="C:plasma membrane"/>
    <property type="evidence" value="ECO:0007669"/>
    <property type="project" value="UniProtKB-SubCell"/>
</dbReference>
<dbReference type="PANTHER" id="PTHR35011">
    <property type="entry name" value="2,3-DIKETO-L-GULONATE TRAP TRANSPORTER SMALL PERMEASE PROTEIN YIAM"/>
    <property type="match status" value="1"/>
</dbReference>
<evidence type="ECO:0000256" key="4">
    <source>
        <dbReference type="ARBA" id="ARBA00022519"/>
    </source>
</evidence>
<evidence type="ECO:0000256" key="9">
    <source>
        <dbReference type="RuleBase" id="RU369079"/>
    </source>
</evidence>
<name>A0A4S3MNH0_9RHOB</name>
<feature type="domain" description="Tripartite ATP-independent periplasmic transporters DctQ component" evidence="10">
    <location>
        <begin position="33"/>
        <end position="174"/>
    </location>
</feature>
<dbReference type="InterPro" id="IPR007387">
    <property type="entry name" value="TRAP_DctQ"/>
</dbReference>
<dbReference type="EMBL" id="SSND01000002">
    <property type="protein sequence ID" value="THD83453.1"/>
    <property type="molecule type" value="Genomic_DNA"/>
</dbReference>
<evidence type="ECO:0000256" key="2">
    <source>
        <dbReference type="ARBA" id="ARBA00022448"/>
    </source>
</evidence>
<keyword evidence="6 9" id="KW-1133">Transmembrane helix</keyword>
<keyword evidence="12" id="KW-1185">Reference proteome</keyword>
<comment type="similarity">
    <text evidence="8 9">Belongs to the TRAP transporter small permease family.</text>
</comment>
<reference evidence="11 12" key="1">
    <citation type="submission" date="2019-04" db="EMBL/GenBank/DDBJ databases">
        <title>Draft genome sequence of Gemmobacter aestuarii sp. nov.</title>
        <authorList>
            <person name="Hameed A."/>
            <person name="Lin S.-Y."/>
            <person name="Shahina M."/>
            <person name="Lai W.-A."/>
            <person name="Young C.-C."/>
        </authorList>
    </citation>
    <scope>NUCLEOTIDE SEQUENCE [LARGE SCALE GENOMIC DNA]</scope>
    <source>
        <strain evidence="11 12">CC-PW-75</strain>
    </source>
</reference>
<dbReference type="PANTHER" id="PTHR35011:SF11">
    <property type="entry name" value="TRAP TRANSPORTER SMALL PERMEASE PROTEIN"/>
    <property type="match status" value="1"/>
</dbReference>
<proteinExistence type="inferred from homology"/>
<evidence type="ECO:0000313" key="12">
    <source>
        <dbReference type="Proteomes" id="UP000309450"/>
    </source>
</evidence>
<accession>A0A4S3MNH0</accession>
<comment type="function">
    <text evidence="9">Part of the tripartite ATP-independent periplasmic (TRAP) transport system.</text>
</comment>
<evidence type="ECO:0000256" key="7">
    <source>
        <dbReference type="ARBA" id="ARBA00023136"/>
    </source>
</evidence>
<dbReference type="Proteomes" id="UP000309450">
    <property type="component" value="Unassembled WGS sequence"/>
</dbReference>
<dbReference type="GO" id="GO:0015740">
    <property type="term" value="P:C4-dicarboxylate transport"/>
    <property type="evidence" value="ECO:0007669"/>
    <property type="project" value="TreeGrafter"/>
</dbReference>
<feature type="transmembrane region" description="Helical" evidence="9">
    <location>
        <begin position="95"/>
        <end position="117"/>
    </location>
</feature>
<keyword evidence="4 9" id="KW-0997">Cell inner membrane</keyword>
<gene>
    <name evidence="11" type="ORF">E7811_09190</name>
</gene>